<gene>
    <name evidence="1" type="ORF">FOYG_11604</name>
</gene>
<proteinExistence type="predicted"/>
<name>W9I4L6_FUSOX</name>
<sequence length="61" mass="6460">MANMTGLPKDDSLASICPSKHLKGLRAGDISAMVKHYTAFATPDKASTLPQSMWHAGVICS</sequence>
<dbReference type="HOGENOM" id="CLU_2922677_0_0_1"/>
<dbReference type="Proteomes" id="UP000030753">
    <property type="component" value="Unassembled WGS sequence"/>
</dbReference>
<dbReference type="EMBL" id="JH717845">
    <property type="protein sequence ID" value="EWY87401.1"/>
    <property type="molecule type" value="Genomic_DNA"/>
</dbReference>
<evidence type="ECO:0000313" key="2">
    <source>
        <dbReference type="Proteomes" id="UP000030753"/>
    </source>
</evidence>
<accession>W9I4L6</accession>
<organism evidence="1 2">
    <name type="scientific">Fusarium oxysporum NRRL 32931</name>
    <dbReference type="NCBI Taxonomy" id="660029"/>
    <lineage>
        <taxon>Eukaryota</taxon>
        <taxon>Fungi</taxon>
        <taxon>Dikarya</taxon>
        <taxon>Ascomycota</taxon>
        <taxon>Pezizomycotina</taxon>
        <taxon>Sordariomycetes</taxon>
        <taxon>Hypocreomycetidae</taxon>
        <taxon>Hypocreales</taxon>
        <taxon>Nectriaceae</taxon>
        <taxon>Fusarium</taxon>
        <taxon>Fusarium oxysporum species complex</taxon>
    </lineage>
</organism>
<dbReference type="AlphaFoldDB" id="W9I4L6"/>
<protein>
    <submittedName>
        <fullName evidence="1">Uncharacterized protein</fullName>
    </submittedName>
</protein>
<reference evidence="1 2" key="1">
    <citation type="submission" date="2011-06" db="EMBL/GenBank/DDBJ databases">
        <title>The Genome Sequence of Fusarium oxysporum FOSC 3-a.</title>
        <authorList>
            <consortium name="The Broad Institute Genome Sequencing Platform"/>
            <person name="Ma L.-J."/>
            <person name="Gale L.R."/>
            <person name="Schwartz D.C."/>
            <person name="Zhou S."/>
            <person name="Corby-Kistler H."/>
            <person name="Young S.K."/>
            <person name="Zeng Q."/>
            <person name="Gargeya S."/>
            <person name="Fitzgerald M."/>
            <person name="Haas B."/>
            <person name="Abouelleil A."/>
            <person name="Alvarado L."/>
            <person name="Arachchi H.M."/>
            <person name="Berlin A."/>
            <person name="Brown A."/>
            <person name="Chapman S.B."/>
            <person name="Chen Z."/>
            <person name="Dunbar C."/>
            <person name="Freedman E."/>
            <person name="Gearin G."/>
            <person name="Gellesch M."/>
            <person name="Goldberg J."/>
            <person name="Griggs A."/>
            <person name="Gujja S."/>
            <person name="Heiman D."/>
            <person name="Howarth C."/>
            <person name="Larson L."/>
            <person name="Lui A."/>
            <person name="MacDonald P.J.P."/>
            <person name="Mehta T."/>
            <person name="Montmayeur A."/>
            <person name="Murphy C."/>
            <person name="Neiman D."/>
            <person name="Pearson M."/>
            <person name="Priest M."/>
            <person name="Roberts A."/>
            <person name="Saif S."/>
            <person name="Shea T."/>
            <person name="Shenoy N."/>
            <person name="Sisk P."/>
            <person name="Stolte C."/>
            <person name="Sykes S."/>
            <person name="Wortman J."/>
            <person name="Nusbaum C."/>
            <person name="Birren B."/>
        </authorList>
    </citation>
    <scope>NUCLEOTIDE SEQUENCE [LARGE SCALE GENOMIC DNA]</scope>
    <source>
        <strain evidence="2">FOSC 3-a</strain>
    </source>
</reference>
<evidence type="ECO:0000313" key="1">
    <source>
        <dbReference type="EMBL" id="EWY87401.1"/>
    </source>
</evidence>